<dbReference type="PANTHER" id="PTHR43178:SF5">
    <property type="entry name" value="LIPOAMIDE ACYLTRANSFERASE COMPONENT OF BRANCHED-CHAIN ALPHA-KETO ACID DEHYDROGENASE COMPLEX, MITOCHONDRIAL"/>
    <property type="match status" value="1"/>
</dbReference>
<organism evidence="10 11">
    <name type="scientific">Leuconostoc fallax</name>
    <dbReference type="NCBI Taxonomy" id="1251"/>
    <lineage>
        <taxon>Bacteria</taxon>
        <taxon>Bacillati</taxon>
        <taxon>Bacillota</taxon>
        <taxon>Bacilli</taxon>
        <taxon>Lactobacillales</taxon>
        <taxon>Lactobacillaceae</taxon>
        <taxon>Leuconostoc</taxon>
    </lineage>
</organism>
<evidence type="ECO:0000256" key="1">
    <source>
        <dbReference type="ARBA" id="ARBA00001938"/>
    </source>
</evidence>
<keyword evidence="3 6" id="KW-0808">Transferase</keyword>
<evidence type="ECO:0000313" key="11">
    <source>
        <dbReference type="Proteomes" id="UP000295681"/>
    </source>
</evidence>
<dbReference type="STRING" id="907931.GCA_000165675_00849"/>
<dbReference type="Gene3D" id="3.30.559.10">
    <property type="entry name" value="Chloramphenicol acetyltransferase-like domain"/>
    <property type="match status" value="1"/>
</dbReference>
<dbReference type="FunFam" id="3.30.559.10:FF:000007">
    <property type="entry name" value="Dihydrolipoamide acetyltransferase component of pyruvate dehydrogenase complex"/>
    <property type="match status" value="1"/>
</dbReference>
<dbReference type="Proteomes" id="UP000295681">
    <property type="component" value="Unassembled WGS sequence"/>
</dbReference>
<dbReference type="Gene3D" id="2.40.50.100">
    <property type="match status" value="1"/>
</dbReference>
<reference evidence="10 11" key="1">
    <citation type="journal article" date="2019" name="Appl. Microbiol. Biotechnol.">
        <title>Uncovering carbohydrate metabolism through a genotype-phenotype association study of 56 lactic acid bacteria genomes.</title>
        <authorList>
            <person name="Buron-Moles G."/>
            <person name="Chailyan A."/>
            <person name="Dolejs I."/>
            <person name="Forster J."/>
            <person name="Miks M.H."/>
        </authorList>
    </citation>
    <scope>NUCLEOTIDE SEQUENCE [LARGE SCALE GENOMIC DNA]</scope>
    <source>
        <strain evidence="10 11">ATCC 700006</strain>
    </source>
</reference>
<evidence type="ECO:0000256" key="6">
    <source>
        <dbReference type="RuleBase" id="RU003423"/>
    </source>
</evidence>
<proteinExistence type="inferred from homology"/>
<dbReference type="InterPro" id="IPR000089">
    <property type="entry name" value="Biotin_lipoyl"/>
</dbReference>
<dbReference type="GO" id="GO:0031405">
    <property type="term" value="F:lipoic acid binding"/>
    <property type="evidence" value="ECO:0007669"/>
    <property type="project" value="TreeGrafter"/>
</dbReference>
<dbReference type="AlphaFoldDB" id="A0A4R5N8B5"/>
<evidence type="ECO:0000256" key="4">
    <source>
        <dbReference type="ARBA" id="ARBA00022823"/>
    </source>
</evidence>
<dbReference type="PROSITE" id="PS51826">
    <property type="entry name" value="PSBD"/>
    <property type="match status" value="1"/>
</dbReference>
<dbReference type="CDD" id="cd06849">
    <property type="entry name" value="lipoyl_domain"/>
    <property type="match status" value="1"/>
</dbReference>
<evidence type="ECO:0000256" key="3">
    <source>
        <dbReference type="ARBA" id="ARBA00022679"/>
    </source>
</evidence>
<evidence type="ECO:0000259" key="8">
    <source>
        <dbReference type="PROSITE" id="PS50968"/>
    </source>
</evidence>
<accession>A0A4R5N8B5</accession>
<sequence>MTEIFKMPDIGEGMAEGEISSWLVKVGDTVKEEDAVAEVQNDKLLQELLSPYAGKITKLFVDAGTTVSVGDPIIEFDGDGTGTAENDTQSKAPAKAVETESNTVDNQQPTNSNTSNSADDKAGAPIVNGRVQAMPSVRQYARQHNIDLTQVPATGRHGHITFADVQSFTGQTSEQPTPDTQRASASDQRTPQAEPIVQSESVKPPKVGRVPMTPIRRAIAKNMVAQKQNLPHVTVFDEVEVTKLVEHRRAFKATAAQQDVKLTYMAYFTKALAAVGKKFPELNAYIDDDKQEIVYGQEYNVGIAVDTPQGLFVPVIKGADHKSIMAIAKEIEVLAQKARDNQLSPKDMSNGTVTISNIGSAGGQWFTPVINVNEAAILGVGKINKEAIVAEDGQLAVGQMLKLSLSFDHRLIDGMLAQQAVNYLKLLLADPAYMLMEV</sequence>
<keyword evidence="5 6" id="KW-0012">Acyltransferase</keyword>
<protein>
    <recommendedName>
        <fullName evidence="6">Dihydrolipoamide acetyltransferase component of pyruvate dehydrogenase complex</fullName>
        <ecNumber evidence="6">2.3.1.-</ecNumber>
    </recommendedName>
</protein>
<dbReference type="GO" id="GO:0005737">
    <property type="term" value="C:cytoplasm"/>
    <property type="evidence" value="ECO:0007669"/>
    <property type="project" value="TreeGrafter"/>
</dbReference>
<feature type="domain" description="Lipoyl-binding" evidence="8">
    <location>
        <begin position="2"/>
        <end position="77"/>
    </location>
</feature>
<dbReference type="InterPro" id="IPR023213">
    <property type="entry name" value="CAT-like_dom_sf"/>
</dbReference>
<feature type="domain" description="Peripheral subunit-binding (PSBD)" evidence="9">
    <location>
        <begin position="132"/>
        <end position="169"/>
    </location>
</feature>
<dbReference type="InterPro" id="IPR050743">
    <property type="entry name" value="2-oxoacid_DH_E2_comp"/>
</dbReference>
<dbReference type="InterPro" id="IPR001078">
    <property type="entry name" value="2-oxoacid_DH_actylTfrase"/>
</dbReference>
<dbReference type="InterPro" id="IPR004167">
    <property type="entry name" value="PSBD"/>
</dbReference>
<dbReference type="SUPFAM" id="SSF51230">
    <property type="entry name" value="Single hybrid motif"/>
    <property type="match status" value="1"/>
</dbReference>
<gene>
    <name evidence="10" type="ORF">C5L23_000475</name>
</gene>
<dbReference type="Pfam" id="PF00364">
    <property type="entry name" value="Biotin_lipoyl"/>
    <property type="match status" value="1"/>
</dbReference>
<evidence type="ECO:0000256" key="7">
    <source>
        <dbReference type="SAM" id="MobiDB-lite"/>
    </source>
</evidence>
<feature type="compositionally biased region" description="Polar residues" evidence="7">
    <location>
        <begin position="99"/>
        <end position="109"/>
    </location>
</feature>
<dbReference type="Gene3D" id="4.10.320.10">
    <property type="entry name" value="E3-binding domain"/>
    <property type="match status" value="1"/>
</dbReference>
<keyword evidence="11" id="KW-1185">Reference proteome</keyword>
<dbReference type="PANTHER" id="PTHR43178">
    <property type="entry name" value="DIHYDROLIPOAMIDE ACETYLTRANSFERASE COMPONENT OF PYRUVATE DEHYDROGENASE COMPLEX"/>
    <property type="match status" value="1"/>
</dbReference>
<dbReference type="EC" id="2.3.1.-" evidence="6"/>
<evidence type="ECO:0000313" key="10">
    <source>
        <dbReference type="EMBL" id="TDG68169.1"/>
    </source>
</evidence>
<evidence type="ECO:0000256" key="2">
    <source>
        <dbReference type="ARBA" id="ARBA00007317"/>
    </source>
</evidence>
<dbReference type="GO" id="GO:0016407">
    <property type="term" value="F:acetyltransferase activity"/>
    <property type="evidence" value="ECO:0007669"/>
    <property type="project" value="TreeGrafter"/>
</dbReference>
<keyword evidence="4 6" id="KW-0450">Lipoyl</keyword>
<evidence type="ECO:0000256" key="5">
    <source>
        <dbReference type="ARBA" id="ARBA00023315"/>
    </source>
</evidence>
<dbReference type="RefSeq" id="WP_010007657.1">
    <property type="nucleotide sequence ID" value="NZ_JAGYGP010000001.1"/>
</dbReference>
<dbReference type="Pfam" id="PF00198">
    <property type="entry name" value="2-oxoacid_dh"/>
    <property type="match status" value="1"/>
</dbReference>
<dbReference type="EMBL" id="PUFI01000014">
    <property type="protein sequence ID" value="TDG68169.1"/>
    <property type="molecule type" value="Genomic_DNA"/>
</dbReference>
<feature type="region of interest" description="Disordered" evidence="7">
    <location>
        <begin position="167"/>
        <end position="196"/>
    </location>
</feature>
<dbReference type="SUPFAM" id="SSF47005">
    <property type="entry name" value="Peripheral subunit-binding domain of 2-oxo acid dehydrogenase complex"/>
    <property type="match status" value="1"/>
</dbReference>
<comment type="similarity">
    <text evidence="2 6">Belongs to the 2-oxoacid dehydrogenase family.</text>
</comment>
<feature type="compositionally biased region" description="Polar residues" evidence="7">
    <location>
        <begin position="167"/>
        <end position="191"/>
    </location>
</feature>
<dbReference type="InterPro" id="IPR036625">
    <property type="entry name" value="E3-bd_dom_sf"/>
</dbReference>
<dbReference type="Pfam" id="PF02817">
    <property type="entry name" value="E3_binding"/>
    <property type="match status" value="1"/>
</dbReference>
<dbReference type="InterPro" id="IPR011053">
    <property type="entry name" value="Single_hybrid_motif"/>
</dbReference>
<comment type="caution">
    <text evidence="10">The sequence shown here is derived from an EMBL/GenBank/DDBJ whole genome shotgun (WGS) entry which is preliminary data.</text>
</comment>
<name>A0A4R5N8B5_9LACO</name>
<evidence type="ECO:0000259" key="9">
    <source>
        <dbReference type="PROSITE" id="PS51826"/>
    </source>
</evidence>
<comment type="cofactor">
    <cofactor evidence="1 6">
        <name>(R)-lipoate</name>
        <dbReference type="ChEBI" id="CHEBI:83088"/>
    </cofactor>
</comment>
<dbReference type="PROSITE" id="PS50968">
    <property type="entry name" value="BIOTINYL_LIPOYL"/>
    <property type="match status" value="1"/>
</dbReference>
<dbReference type="SUPFAM" id="SSF52777">
    <property type="entry name" value="CoA-dependent acyltransferases"/>
    <property type="match status" value="1"/>
</dbReference>
<feature type="region of interest" description="Disordered" evidence="7">
    <location>
        <begin position="78"/>
        <end position="123"/>
    </location>
</feature>